<keyword evidence="1" id="KW-0472">Membrane</keyword>
<dbReference type="EMBL" id="BAAAGX010000007">
    <property type="protein sequence ID" value="GAA0232768.1"/>
    <property type="molecule type" value="Genomic_DNA"/>
</dbReference>
<evidence type="ECO:0000313" key="3">
    <source>
        <dbReference type="Proteomes" id="UP001500967"/>
    </source>
</evidence>
<evidence type="ECO:0000256" key="1">
    <source>
        <dbReference type="SAM" id="Phobius"/>
    </source>
</evidence>
<keyword evidence="1" id="KW-0812">Transmembrane</keyword>
<proteinExistence type="predicted"/>
<comment type="caution">
    <text evidence="2">The sequence shown here is derived from an EMBL/GenBank/DDBJ whole genome shotgun (WGS) entry which is preliminary data.</text>
</comment>
<reference evidence="2 3" key="1">
    <citation type="journal article" date="2019" name="Int. J. Syst. Evol. Microbiol.">
        <title>The Global Catalogue of Microorganisms (GCM) 10K type strain sequencing project: providing services to taxonomists for standard genome sequencing and annotation.</title>
        <authorList>
            <consortium name="The Broad Institute Genomics Platform"/>
            <consortium name="The Broad Institute Genome Sequencing Center for Infectious Disease"/>
            <person name="Wu L."/>
            <person name="Ma J."/>
        </authorList>
    </citation>
    <scope>NUCLEOTIDE SEQUENCE [LARGE SCALE GENOMIC DNA]</scope>
    <source>
        <strain evidence="2 3">JCM 10425</strain>
    </source>
</reference>
<name>A0ABN0TY23_9ACTN</name>
<sequence>MTVLAFGGAVVLLALGLLSAFTATAVRWPPDAPGRKGAIARRLTGADGSSPATLWWAAGELLLMSVGCVFVGLGAMPRYADAIWPSVVALVFLAVGSAAGVALVLRRRARAR</sequence>
<feature type="transmembrane region" description="Helical" evidence="1">
    <location>
        <begin position="54"/>
        <end position="75"/>
    </location>
</feature>
<evidence type="ECO:0008006" key="4">
    <source>
        <dbReference type="Google" id="ProtNLM"/>
    </source>
</evidence>
<dbReference type="RefSeq" id="WP_344648242.1">
    <property type="nucleotide sequence ID" value="NZ_BAAAGX010000007.1"/>
</dbReference>
<keyword evidence="3" id="KW-1185">Reference proteome</keyword>
<gene>
    <name evidence="2" type="ORF">GCM10009539_17660</name>
</gene>
<protein>
    <recommendedName>
        <fullName evidence="4">SdpI/YhfL family protein</fullName>
    </recommendedName>
</protein>
<evidence type="ECO:0000313" key="2">
    <source>
        <dbReference type="EMBL" id="GAA0232768.1"/>
    </source>
</evidence>
<keyword evidence="1" id="KW-1133">Transmembrane helix</keyword>
<organism evidence="2 3">
    <name type="scientific">Cryptosporangium japonicum</name>
    <dbReference type="NCBI Taxonomy" id="80872"/>
    <lineage>
        <taxon>Bacteria</taxon>
        <taxon>Bacillati</taxon>
        <taxon>Actinomycetota</taxon>
        <taxon>Actinomycetes</taxon>
        <taxon>Cryptosporangiales</taxon>
        <taxon>Cryptosporangiaceae</taxon>
        <taxon>Cryptosporangium</taxon>
    </lineage>
</organism>
<dbReference type="Proteomes" id="UP001500967">
    <property type="component" value="Unassembled WGS sequence"/>
</dbReference>
<feature type="transmembrane region" description="Helical" evidence="1">
    <location>
        <begin position="82"/>
        <end position="105"/>
    </location>
</feature>
<accession>A0ABN0TY23</accession>